<reference evidence="1" key="1">
    <citation type="submission" date="2018-02" db="EMBL/GenBank/DDBJ databases">
        <title>The genomes of Aspergillus section Nigri reveals drivers in fungal speciation.</title>
        <authorList>
            <consortium name="DOE Joint Genome Institute"/>
            <person name="Vesth T.C."/>
            <person name="Nybo J."/>
            <person name="Theobald S."/>
            <person name="Brandl J."/>
            <person name="Frisvad J.C."/>
            <person name="Nielsen K.F."/>
            <person name="Lyhne E.K."/>
            <person name="Kogle M.E."/>
            <person name="Kuo A."/>
            <person name="Riley R."/>
            <person name="Clum A."/>
            <person name="Nolan M."/>
            <person name="Lipzen A."/>
            <person name="Salamov A."/>
            <person name="Henrissat B."/>
            <person name="Wiebenga A."/>
            <person name="De vries R.P."/>
            <person name="Grigoriev I.V."/>
            <person name="Mortensen U.H."/>
            <person name="Andersen M.R."/>
            <person name="Baker S.E."/>
        </authorList>
    </citation>
    <scope>NUCLEOTIDE SEQUENCE</scope>
    <source>
        <strain evidence="1">CBS 621.78</strain>
    </source>
</reference>
<accession>A0ACD1G0X7</accession>
<organism evidence="1 2">
    <name type="scientific">Aspergillus brunneoviolaceus CBS 621.78</name>
    <dbReference type="NCBI Taxonomy" id="1450534"/>
    <lineage>
        <taxon>Eukaryota</taxon>
        <taxon>Fungi</taxon>
        <taxon>Dikarya</taxon>
        <taxon>Ascomycota</taxon>
        <taxon>Pezizomycotina</taxon>
        <taxon>Eurotiomycetes</taxon>
        <taxon>Eurotiomycetidae</taxon>
        <taxon>Eurotiales</taxon>
        <taxon>Aspergillaceae</taxon>
        <taxon>Aspergillus</taxon>
        <taxon>Aspergillus subgen. Circumdati</taxon>
    </lineage>
</organism>
<sequence>MAPTAMGESSSRLNKSGRVRLKQWAPKVKSGCITCRIRRIKCDETKPSCTRCTSTGRNCDGYGDLALKQMIKPPNLVQMPSVWEQVSGNTIEIENFAFFRSVTTPDLAGFFDIGFWTGKLLQLAHQYPALWHAMTALACVHHDFVTDRTPSTVARVGDTPNMGFALVQFNKSIQSLRELLSRPSVTRLDKVVALSTCLLFTCMASLQGRQWQAFVHINSGLKMFHHWDLGVRNSKRLDHDREIDLLLVAFTQLDTQARPYLPNQRNNFQWTDSQIVLSSAKEPFRSLLDAYLSLEVHFNSLMRLMMSKEFANPARVAENLVKKQKCADDFEQWDVRLSGFVSSAAPSETDDGALDLLYIRRIFAHVFLSLDFTKGELCHDDFFEDYKRMLNLATKLLDDLNSTPQASKNTSHPNFCLSTTVAEPLFLIATRCREPTVRRNALRLLQRYPRREGICEGMVAAKIAETMIDIEEKGCHGGQADSCTTGQWVCGVHRVAIVNFILVAEKQIKIQIQTVEDLMLGRAERVLVTSYW</sequence>
<evidence type="ECO:0000313" key="1">
    <source>
        <dbReference type="EMBL" id="RAH42928.1"/>
    </source>
</evidence>
<dbReference type="EMBL" id="KZ825368">
    <property type="protein sequence ID" value="RAH42928.1"/>
    <property type="molecule type" value="Genomic_DNA"/>
</dbReference>
<dbReference type="Proteomes" id="UP000249057">
    <property type="component" value="Unassembled WGS sequence"/>
</dbReference>
<evidence type="ECO:0000313" key="2">
    <source>
        <dbReference type="Proteomes" id="UP000249057"/>
    </source>
</evidence>
<name>A0ACD1G0X7_9EURO</name>
<gene>
    <name evidence="1" type="ORF">BO95DRAFT_419532</name>
</gene>
<protein>
    <submittedName>
        <fullName evidence="1">Uncharacterized protein</fullName>
    </submittedName>
</protein>
<keyword evidence="2" id="KW-1185">Reference proteome</keyword>
<proteinExistence type="predicted"/>